<dbReference type="RefSeq" id="WP_187566651.1">
    <property type="nucleotide sequence ID" value="NZ_CP060712.1"/>
</dbReference>
<evidence type="ECO:0000256" key="1">
    <source>
        <dbReference type="SAM" id="SignalP"/>
    </source>
</evidence>
<sequence length="212" mass="21976">MRARVGMGAGLVLAAMGVMAVTGCGSEQNPQAATSAASAASAAGSSSPAASDAALEDRATAMLLPEGSLGDGWRLSDPPQPGFRMTICGVDIEPEQPRGVALRRFAQSGLGPFVVQYVEVHRDGLADEVVSALREALPGCTRFSSTGEAADSPEESFVVDEVRTEDVPEDTVVVRMTSQGEHQVTQDIAFVARGEFLVGLVSFVGGGHRTRA</sequence>
<evidence type="ECO:0000313" key="2">
    <source>
        <dbReference type="EMBL" id="QNN49206.1"/>
    </source>
</evidence>
<name>A0A7G9R0T1_9MICO</name>
<dbReference type="Proteomes" id="UP000515976">
    <property type="component" value="Chromosome"/>
</dbReference>
<gene>
    <name evidence="2" type="ORF">H9L10_13410</name>
</gene>
<accession>A0A7G9R0T1</accession>
<evidence type="ECO:0000313" key="3">
    <source>
        <dbReference type="Proteomes" id="UP000515976"/>
    </source>
</evidence>
<keyword evidence="1" id="KW-0732">Signal</keyword>
<feature type="chain" id="PRO_5039284656" evidence="1">
    <location>
        <begin position="21"/>
        <end position="212"/>
    </location>
</feature>
<dbReference type="AlphaFoldDB" id="A0A7G9R0T1"/>
<organism evidence="2 3">
    <name type="scientific">Phycicoccus endophyticus</name>
    <dbReference type="NCBI Taxonomy" id="1690220"/>
    <lineage>
        <taxon>Bacteria</taxon>
        <taxon>Bacillati</taxon>
        <taxon>Actinomycetota</taxon>
        <taxon>Actinomycetes</taxon>
        <taxon>Micrococcales</taxon>
        <taxon>Intrasporangiaceae</taxon>
        <taxon>Phycicoccus</taxon>
    </lineage>
</organism>
<dbReference type="EMBL" id="CP060712">
    <property type="protein sequence ID" value="QNN49206.1"/>
    <property type="molecule type" value="Genomic_DNA"/>
</dbReference>
<dbReference type="KEGG" id="pei:H9L10_13410"/>
<protein>
    <submittedName>
        <fullName evidence="2">Uncharacterized protein</fullName>
    </submittedName>
</protein>
<reference evidence="2 3" key="1">
    <citation type="submission" date="2020-08" db="EMBL/GenBank/DDBJ databases">
        <title>Genome sequence of Phycicoccus endophyticus JCM 31784T.</title>
        <authorList>
            <person name="Hyun D.-W."/>
            <person name="Bae J.-W."/>
        </authorList>
    </citation>
    <scope>NUCLEOTIDE SEQUENCE [LARGE SCALE GENOMIC DNA]</scope>
    <source>
        <strain evidence="2 3">JCM 31784</strain>
    </source>
</reference>
<proteinExistence type="predicted"/>
<feature type="signal peptide" evidence="1">
    <location>
        <begin position="1"/>
        <end position="20"/>
    </location>
</feature>
<dbReference type="PROSITE" id="PS51257">
    <property type="entry name" value="PROKAR_LIPOPROTEIN"/>
    <property type="match status" value="1"/>
</dbReference>
<keyword evidence="3" id="KW-1185">Reference proteome</keyword>